<accession>A0A8J1TWR7</accession>
<dbReference type="Pfam" id="PF12937">
    <property type="entry name" value="F-box-like"/>
    <property type="match status" value="1"/>
</dbReference>
<organism evidence="1 2">
    <name type="scientific">Owenia fusiformis</name>
    <name type="common">Polychaete worm</name>
    <dbReference type="NCBI Taxonomy" id="6347"/>
    <lineage>
        <taxon>Eukaryota</taxon>
        <taxon>Metazoa</taxon>
        <taxon>Spiralia</taxon>
        <taxon>Lophotrochozoa</taxon>
        <taxon>Annelida</taxon>
        <taxon>Polychaeta</taxon>
        <taxon>Sedentaria</taxon>
        <taxon>Canalipalpata</taxon>
        <taxon>Sabellida</taxon>
        <taxon>Oweniida</taxon>
        <taxon>Oweniidae</taxon>
        <taxon>Owenia</taxon>
    </lineage>
</organism>
<keyword evidence="2" id="KW-1185">Reference proteome</keyword>
<dbReference type="InterPro" id="IPR036420">
    <property type="entry name" value="BRCT_dom_sf"/>
</dbReference>
<name>A0A8J1TWR7_OWEFU</name>
<dbReference type="InterPro" id="IPR001810">
    <property type="entry name" value="F-box_dom"/>
</dbReference>
<dbReference type="Proteomes" id="UP000749559">
    <property type="component" value="Unassembled WGS sequence"/>
</dbReference>
<dbReference type="Gene3D" id="1.20.1280.50">
    <property type="match status" value="1"/>
</dbReference>
<protein>
    <submittedName>
        <fullName evidence="1">Uncharacterized protein</fullName>
    </submittedName>
</protein>
<dbReference type="CDD" id="cd17748">
    <property type="entry name" value="BRCT_DNA_ligase_like"/>
    <property type="match status" value="1"/>
</dbReference>
<dbReference type="Pfam" id="PF00533">
    <property type="entry name" value="BRCT"/>
    <property type="match status" value="1"/>
</dbReference>
<dbReference type="Gene3D" id="3.40.50.10190">
    <property type="entry name" value="BRCT domain"/>
    <property type="match status" value="1"/>
</dbReference>
<proteinExistence type="predicted"/>
<dbReference type="OrthoDB" id="10256774at2759"/>
<dbReference type="InterPro" id="IPR001357">
    <property type="entry name" value="BRCT_dom"/>
</dbReference>
<evidence type="ECO:0000313" key="2">
    <source>
        <dbReference type="Proteomes" id="UP000749559"/>
    </source>
</evidence>
<evidence type="ECO:0000313" key="1">
    <source>
        <dbReference type="EMBL" id="CAH1797009.1"/>
    </source>
</evidence>
<gene>
    <name evidence="1" type="ORF">OFUS_LOCUS21354</name>
</gene>
<reference evidence="1" key="1">
    <citation type="submission" date="2022-03" db="EMBL/GenBank/DDBJ databases">
        <authorList>
            <person name="Martin C."/>
        </authorList>
    </citation>
    <scope>NUCLEOTIDE SEQUENCE</scope>
</reference>
<dbReference type="SMART" id="SM00256">
    <property type="entry name" value="FBOX"/>
    <property type="match status" value="1"/>
</dbReference>
<dbReference type="SUPFAM" id="SSF52113">
    <property type="entry name" value="BRCT domain"/>
    <property type="match status" value="1"/>
</dbReference>
<dbReference type="InterPro" id="IPR036047">
    <property type="entry name" value="F-box-like_dom_sf"/>
</dbReference>
<dbReference type="SUPFAM" id="SSF81383">
    <property type="entry name" value="F-box domain"/>
    <property type="match status" value="1"/>
</dbReference>
<dbReference type="PROSITE" id="PS50181">
    <property type="entry name" value="FBOX"/>
    <property type="match status" value="1"/>
</dbReference>
<dbReference type="EMBL" id="CAIIXF020000010">
    <property type="protein sequence ID" value="CAH1797009.1"/>
    <property type="molecule type" value="Genomic_DNA"/>
</dbReference>
<sequence>MESQEQGSINTSLKGKTVVFAGTLANEQVVEAEKTSGCKVLTSISKGVDFVVVGENAGQQADEAKSMGIRCLTETEWSDVINDSADSGPSQSIEVKNDGRKRICKASTKATDKDQVCLFSDIPDVALIHVFQYLPMCDLINILTVCERWNELIEESDYLWRKFIPNNVDPPANCAKGFLKSLWTRSIKIGKERWLPDVSRAFRARMREMDRCSQWGFGGKDPMRAGATLYQRLNPTYDFVEKGGDPDNTELLSVMKEVWEKFNKGQPYFRSDIDSYSDLEDSYEIESEKDVMKKSRSVSYSGTLEFVQGIVEPSYATERYAIDQRDLDGFSHLSEITADSPPPYNIEVSDDEDASEDIQMLQKHYKPPELSIYKETMGIIFGEDDTKEARKFSLNDGCFNENYEYSYTILIGPYAVLYESRFYDL</sequence>
<dbReference type="AlphaFoldDB" id="A0A8J1TWR7"/>
<comment type="caution">
    <text evidence="1">The sequence shown here is derived from an EMBL/GenBank/DDBJ whole genome shotgun (WGS) entry which is preliminary data.</text>
</comment>